<name>A0AA39GMP4_SARSR</name>
<evidence type="ECO:0000256" key="4">
    <source>
        <dbReference type="ARBA" id="ARBA00022807"/>
    </source>
</evidence>
<evidence type="ECO:0000256" key="3">
    <source>
        <dbReference type="ARBA" id="ARBA00022801"/>
    </source>
</evidence>
<dbReference type="EMBL" id="JAPDFR010000002">
    <property type="protein sequence ID" value="KAK0390066.1"/>
    <property type="molecule type" value="Genomic_DNA"/>
</dbReference>
<dbReference type="Proteomes" id="UP001175261">
    <property type="component" value="Unassembled WGS sequence"/>
</dbReference>
<accession>A0AA39GMP4</accession>
<evidence type="ECO:0000313" key="8">
    <source>
        <dbReference type="Proteomes" id="UP001175261"/>
    </source>
</evidence>
<organism evidence="7 8">
    <name type="scientific">Sarocladium strictum</name>
    <name type="common">Black bundle disease fungus</name>
    <name type="synonym">Acremonium strictum</name>
    <dbReference type="NCBI Taxonomy" id="5046"/>
    <lineage>
        <taxon>Eukaryota</taxon>
        <taxon>Fungi</taxon>
        <taxon>Dikarya</taxon>
        <taxon>Ascomycota</taxon>
        <taxon>Pezizomycotina</taxon>
        <taxon>Sordariomycetes</taxon>
        <taxon>Hypocreomycetidae</taxon>
        <taxon>Hypocreales</taxon>
        <taxon>Sarocladiaceae</taxon>
        <taxon>Sarocladium</taxon>
    </lineage>
</organism>
<dbReference type="AlphaFoldDB" id="A0AA39GMP4"/>
<evidence type="ECO:0000256" key="2">
    <source>
        <dbReference type="ARBA" id="ARBA00022670"/>
    </source>
</evidence>
<dbReference type="GO" id="GO:0006508">
    <property type="term" value="P:proteolysis"/>
    <property type="evidence" value="ECO:0007669"/>
    <property type="project" value="UniProtKB-KW"/>
</dbReference>
<dbReference type="Gene3D" id="3.40.395.10">
    <property type="entry name" value="Adenoviral Proteinase, Chain A"/>
    <property type="match status" value="1"/>
</dbReference>
<feature type="compositionally biased region" description="Polar residues" evidence="5">
    <location>
        <begin position="184"/>
        <end position="193"/>
    </location>
</feature>
<keyword evidence="8" id="KW-1185">Reference proteome</keyword>
<keyword evidence="2" id="KW-0645">Protease</keyword>
<dbReference type="PANTHER" id="PTHR12606">
    <property type="entry name" value="SENTRIN/SUMO-SPECIFIC PROTEASE"/>
    <property type="match status" value="1"/>
</dbReference>
<feature type="region of interest" description="Disordered" evidence="5">
    <location>
        <begin position="57"/>
        <end position="226"/>
    </location>
</feature>
<evidence type="ECO:0000256" key="1">
    <source>
        <dbReference type="ARBA" id="ARBA00005234"/>
    </source>
</evidence>
<dbReference type="PROSITE" id="PS50600">
    <property type="entry name" value="ULP_PROTEASE"/>
    <property type="match status" value="1"/>
</dbReference>
<dbReference type="InterPro" id="IPR038765">
    <property type="entry name" value="Papain-like_cys_pep_sf"/>
</dbReference>
<feature type="compositionally biased region" description="Basic and acidic residues" evidence="5">
    <location>
        <begin position="134"/>
        <end position="161"/>
    </location>
</feature>
<sequence>MVFGDFTAHISTMVGLFRASINSLRSLAYGTPKSDNGSIHAKPSSSHSDLRLSLRTNGVEAHSDAVPASTARDIPGAFPGEREQHDSQPNLNPADIPLPESLRDDDGLTTPITQLSPLHTPGQRKRKRAATDLPSKEPRAPKEIKGQIARERPRSTTEKFLHFLKGKSRKAHDDSDKENDGTKSMRSLVSASFSDREQESRVSSVLRERNQRRRPPKHLQPSGWAKKVWRPVGVSRPTKRPRFIPARTREYEEDSEDELAGAQAEEPKADEVRLKATSQPMIGSPFGYSRKTSAPRPRRGDIDSLFNEPDVISMSPLELSNGMQALIEETKRIEAEQKRAKEEAERKAEAEKKRKLQEERLARSGGLRIPKQPFVVPVGDAWERRAYDTLSAAPNESLASTAEGTELRRHDFAKVVPSTVWLNDEIVNGALLWLDRAINSAAGIKDPKKQTRKCLALSSFFWKRLVELQGKNTQRTLRRSGVEPRNFLDIETILLPICESNHWTLVVVRPTKRTVAYMDSMRPDRPVTDFKRYTSLTLAWLRDVLGPKFEEDRWKVIRHDAPRQNNGYDCGVFTITNAMCVALGLSPIDSYREEDMPVQRIRIACMLLNNGFSGDFDLKVY</sequence>
<feature type="compositionally biased region" description="Basic and acidic residues" evidence="5">
    <location>
        <begin position="265"/>
        <end position="274"/>
    </location>
</feature>
<keyword evidence="4" id="KW-0788">Thiol protease</keyword>
<evidence type="ECO:0000256" key="5">
    <source>
        <dbReference type="SAM" id="MobiDB-lite"/>
    </source>
</evidence>
<dbReference type="GO" id="GO:0016926">
    <property type="term" value="P:protein desumoylation"/>
    <property type="evidence" value="ECO:0007669"/>
    <property type="project" value="TreeGrafter"/>
</dbReference>
<feature type="domain" description="Ubiquitin-like protease family profile" evidence="6">
    <location>
        <begin position="405"/>
        <end position="581"/>
    </location>
</feature>
<protein>
    <recommendedName>
        <fullName evidence="6">Ubiquitin-like protease family profile domain-containing protein</fullName>
    </recommendedName>
</protein>
<comment type="similarity">
    <text evidence="1">Belongs to the peptidase C48 family.</text>
</comment>
<feature type="compositionally biased region" description="Basic and acidic residues" evidence="5">
    <location>
        <begin position="171"/>
        <end position="183"/>
    </location>
</feature>
<evidence type="ECO:0000313" key="7">
    <source>
        <dbReference type="EMBL" id="KAK0390066.1"/>
    </source>
</evidence>
<dbReference type="GO" id="GO:0005634">
    <property type="term" value="C:nucleus"/>
    <property type="evidence" value="ECO:0007669"/>
    <property type="project" value="TreeGrafter"/>
</dbReference>
<proteinExistence type="inferred from homology"/>
<dbReference type="GO" id="GO:0016929">
    <property type="term" value="F:deSUMOylase activity"/>
    <property type="evidence" value="ECO:0007669"/>
    <property type="project" value="TreeGrafter"/>
</dbReference>
<dbReference type="SUPFAM" id="SSF54001">
    <property type="entry name" value="Cysteine proteinases"/>
    <property type="match status" value="1"/>
</dbReference>
<evidence type="ECO:0000259" key="6">
    <source>
        <dbReference type="PROSITE" id="PS50600"/>
    </source>
</evidence>
<gene>
    <name evidence="7" type="ORF">NLU13_3639</name>
</gene>
<reference evidence="7" key="1">
    <citation type="submission" date="2022-10" db="EMBL/GenBank/DDBJ databases">
        <title>Determination and structural analysis of whole genome sequence of Sarocladium strictum F4-1.</title>
        <authorList>
            <person name="Hu L."/>
            <person name="Jiang Y."/>
        </authorList>
    </citation>
    <scope>NUCLEOTIDE SEQUENCE</scope>
    <source>
        <strain evidence="7">F4-1</strain>
    </source>
</reference>
<keyword evidence="3" id="KW-0378">Hydrolase</keyword>
<feature type="region of interest" description="Disordered" evidence="5">
    <location>
        <begin position="247"/>
        <end position="303"/>
    </location>
</feature>
<dbReference type="Pfam" id="PF02902">
    <property type="entry name" value="Peptidase_C48"/>
    <property type="match status" value="1"/>
</dbReference>
<comment type="caution">
    <text evidence="7">The sequence shown here is derived from an EMBL/GenBank/DDBJ whole genome shotgun (WGS) entry which is preliminary data.</text>
</comment>
<dbReference type="InterPro" id="IPR003653">
    <property type="entry name" value="Peptidase_C48_C"/>
</dbReference>
<feature type="region of interest" description="Disordered" evidence="5">
    <location>
        <begin position="337"/>
        <end position="357"/>
    </location>
</feature>
<dbReference type="PANTHER" id="PTHR12606:SF141">
    <property type="entry name" value="GH15225P-RELATED"/>
    <property type="match status" value="1"/>
</dbReference>